<dbReference type="SUPFAM" id="SSF69572">
    <property type="entry name" value="Activating enzymes of the ubiquitin-like proteins"/>
    <property type="match status" value="1"/>
</dbReference>
<dbReference type="InterPro" id="IPR000594">
    <property type="entry name" value="ThiF_NAD_FAD-bd"/>
</dbReference>
<dbReference type="GO" id="GO:0016779">
    <property type="term" value="F:nucleotidyltransferase activity"/>
    <property type="evidence" value="ECO:0007669"/>
    <property type="project" value="UniProtKB-KW"/>
</dbReference>
<dbReference type="InterPro" id="IPR035985">
    <property type="entry name" value="Ubiquitin-activating_enz"/>
</dbReference>
<dbReference type="NCBIfam" id="TIGR02354">
    <property type="entry name" value="thiF_fam2"/>
    <property type="match status" value="1"/>
</dbReference>
<evidence type="ECO:0000313" key="2">
    <source>
        <dbReference type="EMBL" id="SDD88489.1"/>
    </source>
</evidence>
<organism evidence="2 3">
    <name type="scientific">Peptococcus niger</name>
    <dbReference type="NCBI Taxonomy" id="2741"/>
    <lineage>
        <taxon>Bacteria</taxon>
        <taxon>Bacillati</taxon>
        <taxon>Bacillota</taxon>
        <taxon>Clostridia</taxon>
        <taxon>Eubacteriales</taxon>
        <taxon>Peptococcaceae</taxon>
        <taxon>Peptococcus</taxon>
    </lineage>
</organism>
<dbReference type="InterPro" id="IPR045886">
    <property type="entry name" value="ThiF/MoeB/HesA"/>
</dbReference>
<keyword evidence="3" id="KW-1185">Reference proteome</keyword>
<dbReference type="NCBIfam" id="NF006395">
    <property type="entry name" value="PRK08644.1"/>
    <property type="match status" value="1"/>
</dbReference>
<keyword evidence="2" id="KW-0808">Transferase</keyword>
<dbReference type="GO" id="GO:0008641">
    <property type="term" value="F:ubiquitin-like modifier activating enzyme activity"/>
    <property type="evidence" value="ECO:0007669"/>
    <property type="project" value="InterPro"/>
</dbReference>
<dbReference type="PANTHER" id="PTHR43267">
    <property type="entry name" value="TRNA THREONYLCARBAMOYLADENOSINE DEHYDRATASE"/>
    <property type="match status" value="1"/>
</dbReference>
<dbReference type="Gene3D" id="3.40.50.720">
    <property type="entry name" value="NAD(P)-binding Rossmann-like Domain"/>
    <property type="match status" value="1"/>
</dbReference>
<accession>A0A1G6YDM6</accession>
<protein>
    <submittedName>
        <fullName evidence="2">Sulfur carrier protein ThiS adenylyltransferase</fullName>
    </submittedName>
</protein>
<feature type="domain" description="THIF-type NAD/FAD binding fold" evidence="1">
    <location>
        <begin position="9"/>
        <end position="207"/>
    </location>
</feature>
<dbReference type="GO" id="GO:0061503">
    <property type="term" value="F:tRNA threonylcarbamoyladenosine dehydratase"/>
    <property type="evidence" value="ECO:0007669"/>
    <property type="project" value="TreeGrafter"/>
</dbReference>
<dbReference type="InterPro" id="IPR012729">
    <property type="entry name" value="ThiF_fam2"/>
</dbReference>
<sequence length="208" mass="22150">MLAEELKAIRIARHGQEATEKLAAASIGIAGLGGLGSHIAMALARMGVGHMVLADFDRVDLSNIQRQNYTLAQVGELKTAATAANLMAVHPTLALSLYDHRLTPDNIPALFGQCDIVCEAFDDSEQKAMLVTSLLTNTAVRIIANSGMAGCASGNLIQSRKRFDRLWLCGDGESDVATDGHLYAPRVALCANHAALLVLRLVLGYDQP</sequence>
<gene>
    <name evidence="2" type="ORF">SAMN04489866_10948</name>
</gene>
<dbReference type="STRING" id="2741.SAMN04489866_10948"/>
<evidence type="ECO:0000313" key="3">
    <source>
        <dbReference type="Proteomes" id="UP000198995"/>
    </source>
</evidence>
<dbReference type="EMBL" id="FNAF01000009">
    <property type="protein sequence ID" value="SDD88489.1"/>
    <property type="molecule type" value="Genomic_DNA"/>
</dbReference>
<evidence type="ECO:0000259" key="1">
    <source>
        <dbReference type="Pfam" id="PF00899"/>
    </source>
</evidence>
<dbReference type="Pfam" id="PF00899">
    <property type="entry name" value="ThiF"/>
    <property type="match status" value="1"/>
</dbReference>
<dbReference type="PANTHER" id="PTHR43267:SF3">
    <property type="entry name" value="THIF PROTEIN"/>
    <property type="match status" value="1"/>
</dbReference>
<reference evidence="2 3" key="1">
    <citation type="submission" date="2016-10" db="EMBL/GenBank/DDBJ databases">
        <authorList>
            <person name="de Groot N.N."/>
        </authorList>
    </citation>
    <scope>NUCLEOTIDE SEQUENCE [LARGE SCALE GENOMIC DNA]</scope>
    <source>
        <strain evidence="2 3">DSM 20475</strain>
    </source>
</reference>
<proteinExistence type="predicted"/>
<dbReference type="GO" id="GO:0061504">
    <property type="term" value="P:cyclic threonylcarbamoyladenosine biosynthetic process"/>
    <property type="evidence" value="ECO:0007669"/>
    <property type="project" value="TreeGrafter"/>
</dbReference>
<dbReference type="OrthoDB" id="9804286at2"/>
<dbReference type="AlphaFoldDB" id="A0A1G6YDM6"/>
<keyword evidence="2" id="KW-0548">Nucleotidyltransferase</keyword>
<dbReference type="RefSeq" id="WP_091792069.1">
    <property type="nucleotide sequence ID" value="NZ_FNAF01000009.1"/>
</dbReference>
<name>A0A1G6YDM6_PEPNI</name>
<dbReference type="Proteomes" id="UP000198995">
    <property type="component" value="Unassembled WGS sequence"/>
</dbReference>